<dbReference type="WBParaSite" id="EgrG_000058500">
    <property type="protein sequence ID" value="EgrG_000058500"/>
    <property type="gene ID" value="EgrG_000058500"/>
</dbReference>
<dbReference type="SUPFAM" id="SSF50729">
    <property type="entry name" value="PH domain-like"/>
    <property type="match status" value="1"/>
</dbReference>
<dbReference type="InterPro" id="IPR011993">
    <property type="entry name" value="PH-like_dom_sf"/>
</dbReference>
<proteinExistence type="predicted"/>
<evidence type="ECO:0000313" key="2">
    <source>
        <dbReference type="Proteomes" id="UP000492820"/>
    </source>
</evidence>
<reference evidence="3" key="3">
    <citation type="submission" date="2020-10" db="UniProtKB">
        <authorList>
            <consortium name="WormBaseParasite"/>
        </authorList>
    </citation>
    <scope>IDENTIFICATION</scope>
</reference>
<sequence length="245" mass="27829">MAKRVYNPFVLASLKKTNGKEYKSCPASISESATLLGTADVPNPHGNGICHYAYLLIRKLNEVGNHRSELVTLCIDQSGTAAKDKNNNIKIKFPHENLTYVWVHPTEPRVLGVIVTFKEHESEKMMSKFTAFRMSSKAKKFAYRIQHIYCEYMDGLHAKLSTASVIIDEVPILETIDKSFRGDELIRKNADFARMEISNVLSQTRYRPVLSRRSNSSVEGLKSLERLHLHGMEFRRTSSSSPNDH</sequence>
<accession>A0A068WWK8</accession>
<gene>
    <name evidence="1" type="ORF">EgrG_000058500</name>
</gene>
<protein>
    <submittedName>
        <fullName evidence="1 3">Expressed conserved protein</fullName>
    </submittedName>
</protein>
<organism evidence="1">
    <name type="scientific">Echinococcus granulosus</name>
    <name type="common">Hydatid tapeworm</name>
    <dbReference type="NCBI Taxonomy" id="6210"/>
    <lineage>
        <taxon>Eukaryota</taxon>
        <taxon>Metazoa</taxon>
        <taxon>Spiralia</taxon>
        <taxon>Lophotrochozoa</taxon>
        <taxon>Platyhelminthes</taxon>
        <taxon>Cestoda</taxon>
        <taxon>Eucestoda</taxon>
        <taxon>Cyclophyllidea</taxon>
        <taxon>Taeniidae</taxon>
        <taxon>Echinococcus</taxon>
        <taxon>Echinococcus granulosus group</taxon>
    </lineage>
</organism>
<dbReference type="Proteomes" id="UP000492820">
    <property type="component" value="Unassembled WGS sequence"/>
</dbReference>
<reference evidence="1 2" key="1">
    <citation type="journal article" date="2013" name="Nature">
        <title>The genomes of four tapeworm species reveal adaptations to parasitism.</title>
        <authorList>
            <person name="Tsai I.J."/>
            <person name="Zarowiecki M."/>
            <person name="Holroyd N."/>
            <person name="Garciarrubio A."/>
            <person name="Sanchez-Flores A."/>
            <person name="Brooks K.L."/>
            <person name="Tracey A."/>
            <person name="Bobes R.J."/>
            <person name="Fragoso G."/>
            <person name="Sciutto E."/>
            <person name="Aslett M."/>
            <person name="Beasley H."/>
            <person name="Bennett H.M."/>
            <person name="Cai J."/>
            <person name="Camicia F."/>
            <person name="Clark R."/>
            <person name="Cucher M."/>
            <person name="De Silva N."/>
            <person name="Day T.A."/>
            <person name="Deplazes P."/>
            <person name="Estrada K."/>
            <person name="Fernandez C."/>
            <person name="Holland P.W."/>
            <person name="Hou J."/>
            <person name="Hu S."/>
            <person name="Huckvale T."/>
            <person name="Hung S.S."/>
            <person name="Kamenetzky L."/>
            <person name="Keane J.A."/>
            <person name="Kiss F."/>
            <person name="Koziol U."/>
            <person name="Lambert O."/>
            <person name="Liu K."/>
            <person name="Luo X."/>
            <person name="Luo Y."/>
            <person name="Macchiaroli N."/>
            <person name="Nichol S."/>
            <person name="Paps J."/>
            <person name="Parkinson J."/>
            <person name="Pouchkina-Stantcheva N."/>
            <person name="Riddiford N."/>
            <person name="Rosenzvit M."/>
            <person name="Salinas G."/>
            <person name="Wasmuth J.D."/>
            <person name="Zamanian M."/>
            <person name="Zheng Y."/>
            <person name="Cai X."/>
            <person name="Soberon X."/>
            <person name="Olson P.D."/>
            <person name="Laclette J.P."/>
            <person name="Brehm K."/>
            <person name="Berriman M."/>
            <person name="Garciarrubio A."/>
            <person name="Bobes R.J."/>
            <person name="Fragoso G."/>
            <person name="Sanchez-Flores A."/>
            <person name="Estrada K."/>
            <person name="Cevallos M.A."/>
            <person name="Morett E."/>
            <person name="Gonzalez V."/>
            <person name="Portillo T."/>
            <person name="Ochoa-Leyva A."/>
            <person name="Jose M.V."/>
            <person name="Sciutto E."/>
            <person name="Landa A."/>
            <person name="Jimenez L."/>
            <person name="Valdes V."/>
            <person name="Carrero J.C."/>
            <person name="Larralde C."/>
            <person name="Morales-Montor J."/>
            <person name="Limon-Lason J."/>
            <person name="Soberon X."/>
            <person name="Laclette J.P."/>
        </authorList>
    </citation>
    <scope>NUCLEOTIDE SEQUENCE [LARGE SCALE GENOMIC DNA]</scope>
</reference>
<reference evidence="1" key="2">
    <citation type="submission" date="2014-06" db="EMBL/GenBank/DDBJ databases">
        <authorList>
            <person name="Aslett M."/>
        </authorList>
    </citation>
    <scope>NUCLEOTIDE SEQUENCE</scope>
</reference>
<name>A0A068WWK8_ECHGR</name>
<evidence type="ECO:0000313" key="1">
    <source>
        <dbReference type="EMBL" id="CDS22100.1"/>
    </source>
</evidence>
<dbReference type="AlphaFoldDB" id="A0A068WWK8"/>
<dbReference type="OrthoDB" id="6259679at2759"/>
<evidence type="ECO:0000313" key="3">
    <source>
        <dbReference type="WBParaSite" id="EgrG_000058500"/>
    </source>
</evidence>
<dbReference type="Gene3D" id="2.30.29.30">
    <property type="entry name" value="Pleckstrin-homology domain (PH domain)/Phosphotyrosine-binding domain (PTB)"/>
    <property type="match status" value="1"/>
</dbReference>
<dbReference type="EMBL" id="LK028585">
    <property type="protein sequence ID" value="CDS22100.1"/>
    <property type="molecule type" value="Genomic_DNA"/>
</dbReference>